<evidence type="ECO:0000313" key="2">
    <source>
        <dbReference type="Proteomes" id="UP001501470"/>
    </source>
</evidence>
<dbReference type="EMBL" id="BAAAQD010000016">
    <property type="protein sequence ID" value="GAA1541134.1"/>
    <property type="molecule type" value="Genomic_DNA"/>
</dbReference>
<proteinExistence type="predicted"/>
<dbReference type="RefSeq" id="WP_344506910.1">
    <property type="nucleotide sequence ID" value="NZ_BAAAQD010000016.1"/>
</dbReference>
<reference evidence="1 2" key="1">
    <citation type="journal article" date="2019" name="Int. J. Syst. Evol. Microbiol.">
        <title>The Global Catalogue of Microorganisms (GCM) 10K type strain sequencing project: providing services to taxonomists for standard genome sequencing and annotation.</title>
        <authorList>
            <consortium name="The Broad Institute Genomics Platform"/>
            <consortium name="The Broad Institute Genome Sequencing Center for Infectious Disease"/>
            <person name="Wu L."/>
            <person name="Ma J."/>
        </authorList>
    </citation>
    <scope>NUCLEOTIDE SEQUENCE [LARGE SCALE GENOMIC DNA]</scope>
    <source>
        <strain evidence="1 2">JCM 15933</strain>
    </source>
</reference>
<sequence length="72" mass="8151">MTARVFVVVLGEQDYRYGTGELRLRVESVDRAGPIEFDGEPWLQVRGVRLRRDGTEVGRLQVLVRAARLPAV</sequence>
<evidence type="ECO:0000313" key="1">
    <source>
        <dbReference type="EMBL" id="GAA1541134.1"/>
    </source>
</evidence>
<gene>
    <name evidence="1" type="ORF">GCM10009827_070700</name>
</gene>
<accession>A0ABN2BKN5</accession>
<dbReference type="Proteomes" id="UP001501470">
    <property type="component" value="Unassembled WGS sequence"/>
</dbReference>
<name>A0ABN2BKN5_9ACTN</name>
<comment type="caution">
    <text evidence="1">The sequence shown here is derived from an EMBL/GenBank/DDBJ whole genome shotgun (WGS) entry which is preliminary data.</text>
</comment>
<protein>
    <submittedName>
        <fullName evidence="1">Uncharacterized protein</fullName>
    </submittedName>
</protein>
<organism evidence="1 2">
    <name type="scientific">Dactylosporangium maewongense</name>
    <dbReference type="NCBI Taxonomy" id="634393"/>
    <lineage>
        <taxon>Bacteria</taxon>
        <taxon>Bacillati</taxon>
        <taxon>Actinomycetota</taxon>
        <taxon>Actinomycetes</taxon>
        <taxon>Micromonosporales</taxon>
        <taxon>Micromonosporaceae</taxon>
        <taxon>Dactylosporangium</taxon>
    </lineage>
</organism>
<keyword evidence="2" id="KW-1185">Reference proteome</keyword>